<proteinExistence type="predicted"/>
<dbReference type="EC" id="1.6.99.1" evidence="4"/>
<dbReference type="Proteomes" id="UP000431269">
    <property type="component" value="Chromosome"/>
</dbReference>
<dbReference type="KEGG" id="tsv:DSM104635_00612"/>
<dbReference type="RefSeq" id="WP_158764791.1">
    <property type="nucleotide sequence ID" value="NZ_CP047045.1"/>
</dbReference>
<keyword evidence="1" id="KW-0285">Flavoprotein</keyword>
<reference evidence="5" key="1">
    <citation type="submission" date="2019-12" db="EMBL/GenBank/DDBJ databases">
        <title>Complete genome of Terracaulis silvestris 0127_4.</title>
        <authorList>
            <person name="Vieira S."/>
            <person name="Riedel T."/>
            <person name="Sproer C."/>
            <person name="Pascual J."/>
            <person name="Boedeker C."/>
            <person name="Overmann J."/>
        </authorList>
    </citation>
    <scope>NUCLEOTIDE SEQUENCE [LARGE SCALE GENOMIC DNA]</scope>
    <source>
        <strain evidence="5">0127_4</strain>
    </source>
</reference>
<gene>
    <name evidence="4" type="primary">namA_2</name>
    <name evidence="4" type="ORF">DSM104635_00612</name>
</gene>
<evidence type="ECO:0000313" key="5">
    <source>
        <dbReference type="Proteomes" id="UP000431269"/>
    </source>
</evidence>
<dbReference type="AlphaFoldDB" id="A0A6I6MHC7"/>
<dbReference type="SUPFAM" id="SSF51395">
    <property type="entry name" value="FMN-linked oxidoreductases"/>
    <property type="match status" value="1"/>
</dbReference>
<dbReference type="PANTHER" id="PTHR43656">
    <property type="entry name" value="BINDING OXIDOREDUCTASE, PUTATIVE (AFU_ORTHOLOGUE AFUA_2G08260)-RELATED"/>
    <property type="match status" value="1"/>
</dbReference>
<evidence type="ECO:0000313" key="4">
    <source>
        <dbReference type="EMBL" id="QGZ93799.1"/>
    </source>
</evidence>
<feature type="domain" description="NADH:flavin oxidoreductase/NADH oxidase N-terminal" evidence="3">
    <location>
        <begin position="5"/>
        <end position="321"/>
    </location>
</feature>
<sequence>MTDTLFAPLSLRHGRPLRHRLWLAPLTNLQSNDDGTLSDDELRWLTLRASGGFALALTCASHVQAIGKGFPGQLGVFSDAHLPGLSRLARAISAEGGLSAVQLQHSGMRAPRGLIGGAPVGAFDDAKTGTRALSTGEVEQVVEDFIVAGLRAQCAGFDGVEIHGAHGYLLCQFLDLGRNTRADKYGGSPENRARMLFEIISGLRGRAGADFQIGVRISPERYGVDFHEARALAARLMANDAVDYIDLSMWDVRKAPSDAASQVKPLLDYFIDLERHGCRLCVAGKIMGAADARWCLEQGVDAVLIGRGAVLHHDLPRRIESDPTFVAAPRPVTRDYLRAEGLGERFVDYMASWKGFVAD</sequence>
<keyword evidence="5" id="KW-1185">Reference proteome</keyword>
<dbReference type="PANTHER" id="PTHR43656:SF2">
    <property type="entry name" value="BINDING OXIDOREDUCTASE, PUTATIVE (AFU_ORTHOLOGUE AFUA_2G08260)-RELATED"/>
    <property type="match status" value="1"/>
</dbReference>
<dbReference type="InterPro" id="IPR001155">
    <property type="entry name" value="OxRdtase_FMN_N"/>
</dbReference>
<protein>
    <submittedName>
        <fullName evidence="4">NADPH dehydrogenase</fullName>
        <ecNumber evidence="4">1.6.99.1</ecNumber>
    </submittedName>
</protein>
<dbReference type="Gene3D" id="3.20.20.70">
    <property type="entry name" value="Aldolase class I"/>
    <property type="match status" value="1"/>
</dbReference>
<evidence type="ECO:0000256" key="2">
    <source>
        <dbReference type="ARBA" id="ARBA00023002"/>
    </source>
</evidence>
<keyword evidence="2 4" id="KW-0560">Oxidoreductase</keyword>
<name>A0A6I6MHC7_9CAUL</name>
<accession>A0A6I6MHC7</accession>
<dbReference type="InterPro" id="IPR013785">
    <property type="entry name" value="Aldolase_TIM"/>
</dbReference>
<dbReference type="GO" id="GO:0010181">
    <property type="term" value="F:FMN binding"/>
    <property type="evidence" value="ECO:0007669"/>
    <property type="project" value="InterPro"/>
</dbReference>
<dbReference type="GO" id="GO:0003959">
    <property type="term" value="F:NADPH dehydrogenase activity"/>
    <property type="evidence" value="ECO:0007669"/>
    <property type="project" value="UniProtKB-EC"/>
</dbReference>
<dbReference type="InterPro" id="IPR051799">
    <property type="entry name" value="NADH_flavin_oxidoreductase"/>
</dbReference>
<evidence type="ECO:0000256" key="1">
    <source>
        <dbReference type="ARBA" id="ARBA00022630"/>
    </source>
</evidence>
<organism evidence="4 5">
    <name type="scientific">Terricaulis silvestris</name>
    <dbReference type="NCBI Taxonomy" id="2686094"/>
    <lineage>
        <taxon>Bacteria</taxon>
        <taxon>Pseudomonadati</taxon>
        <taxon>Pseudomonadota</taxon>
        <taxon>Alphaproteobacteria</taxon>
        <taxon>Caulobacterales</taxon>
        <taxon>Caulobacteraceae</taxon>
        <taxon>Terricaulis</taxon>
    </lineage>
</organism>
<dbReference type="EMBL" id="CP047045">
    <property type="protein sequence ID" value="QGZ93799.1"/>
    <property type="molecule type" value="Genomic_DNA"/>
</dbReference>
<dbReference type="Pfam" id="PF00724">
    <property type="entry name" value="Oxidored_FMN"/>
    <property type="match status" value="1"/>
</dbReference>
<dbReference type="CDD" id="cd02803">
    <property type="entry name" value="OYE_like_FMN_family"/>
    <property type="match status" value="1"/>
</dbReference>
<evidence type="ECO:0000259" key="3">
    <source>
        <dbReference type="Pfam" id="PF00724"/>
    </source>
</evidence>